<dbReference type="InterPro" id="IPR003959">
    <property type="entry name" value="ATPase_AAA_core"/>
</dbReference>
<feature type="region of interest" description="Disordered" evidence="1">
    <location>
        <begin position="1"/>
        <end position="22"/>
    </location>
</feature>
<dbReference type="eggNOG" id="KOG0742">
    <property type="taxonomic scope" value="Eukaryota"/>
</dbReference>
<accession>K9F9D0</accession>
<dbReference type="GO" id="GO:0016887">
    <property type="term" value="F:ATP hydrolysis activity"/>
    <property type="evidence" value="ECO:0007669"/>
    <property type="project" value="InterPro"/>
</dbReference>
<feature type="domain" description="ATPase AAA-type core" evidence="2">
    <location>
        <begin position="282"/>
        <end position="371"/>
    </location>
</feature>
<dbReference type="EMBL" id="AKCT01000321">
    <property type="protein sequence ID" value="EKV04687.1"/>
    <property type="molecule type" value="Genomic_DNA"/>
</dbReference>
<dbReference type="SUPFAM" id="SSF52540">
    <property type="entry name" value="P-loop containing nucleoside triphosphate hydrolases"/>
    <property type="match status" value="1"/>
</dbReference>
<reference evidence="4" key="1">
    <citation type="journal article" date="2012" name="BMC Genomics">
        <title>Genome sequence of the necrotrophic fungus Penicillium digitatum, the main postharvest pathogen of citrus.</title>
        <authorList>
            <person name="Marcet-Houben M."/>
            <person name="Ballester A.-R."/>
            <person name="de la Fuente B."/>
            <person name="Harries E."/>
            <person name="Marcos J.F."/>
            <person name="Gonzalez-Candelas L."/>
            <person name="Gabaldon T."/>
        </authorList>
    </citation>
    <scope>NUCLEOTIDE SEQUENCE [LARGE SCALE GENOMIC DNA]</scope>
    <source>
        <strain evidence="4">PHI26 / CECT 20796</strain>
    </source>
</reference>
<protein>
    <submittedName>
        <fullName evidence="3">AAA family ATPase, putative</fullName>
    </submittedName>
</protein>
<sequence>MAIEISDGVAIGDSTTEPETKDIQYEPVGTICDFRTLYQTNPDSFDERAWSKEVPIDLPDPVEDAESAQYALLVRIQLRRVHHTSFPGTIPIPSLPIFPLGYHPEKDTIQKVSTERGKKWEAYKEYHFRSYERVSNSKNSKSRDTNFKDTKYRVKSRVIIDTEVYNLSESTRSVQICREIDGELDDLQRLVATPILYGYSLNDKGWCSFHVNHLKDIEWNEQAVGSLVLLREQQGLKEVILAVAKAQSRKVDEFDDIVRGKGKGFIMQLSGPLGPKLPKWGAVLLLDEADVFMKARDSNNLARNELVSIFLSMLEYYEVSSNRKIIEARRDGNNHAKNDMLLIFYLSLQGILFLTTNRTQNIDPAFESRIHLSLTYKDFDAESRRQSWAQFLSHSMNNEAFTDE</sequence>
<evidence type="ECO:0000259" key="2">
    <source>
        <dbReference type="Pfam" id="PF00004"/>
    </source>
</evidence>
<dbReference type="InParanoid" id="K9F9D0"/>
<evidence type="ECO:0000256" key="1">
    <source>
        <dbReference type="SAM" id="MobiDB-lite"/>
    </source>
</evidence>
<dbReference type="OMA" id="LMHESED"/>
<comment type="caution">
    <text evidence="3">The sequence shown here is derived from an EMBL/GenBank/DDBJ whole genome shotgun (WGS) entry which is preliminary data.</text>
</comment>
<evidence type="ECO:0000313" key="4">
    <source>
        <dbReference type="Proteomes" id="UP000009882"/>
    </source>
</evidence>
<dbReference type="PANTHER" id="PTHR46411:SF3">
    <property type="entry name" value="AAA+ ATPASE DOMAIN-CONTAINING PROTEIN"/>
    <property type="match status" value="1"/>
</dbReference>
<dbReference type="Gene3D" id="3.40.50.300">
    <property type="entry name" value="P-loop containing nucleotide triphosphate hydrolases"/>
    <property type="match status" value="1"/>
</dbReference>
<dbReference type="Pfam" id="PF00004">
    <property type="entry name" value="AAA"/>
    <property type="match status" value="1"/>
</dbReference>
<organism evidence="3 4">
    <name type="scientific">Penicillium digitatum (strain PHI26 / CECT 20796)</name>
    <name type="common">Green mold</name>
    <dbReference type="NCBI Taxonomy" id="1170229"/>
    <lineage>
        <taxon>Eukaryota</taxon>
        <taxon>Fungi</taxon>
        <taxon>Dikarya</taxon>
        <taxon>Ascomycota</taxon>
        <taxon>Pezizomycotina</taxon>
        <taxon>Eurotiomycetes</taxon>
        <taxon>Eurotiomycetidae</taxon>
        <taxon>Eurotiales</taxon>
        <taxon>Aspergillaceae</taxon>
        <taxon>Penicillium</taxon>
    </lineage>
</organism>
<dbReference type="OrthoDB" id="10042665at2759"/>
<dbReference type="InterPro" id="IPR027417">
    <property type="entry name" value="P-loop_NTPase"/>
</dbReference>
<dbReference type="HOGENOM" id="CLU_681699_0_0_1"/>
<proteinExistence type="predicted"/>
<dbReference type="AlphaFoldDB" id="K9F9D0"/>
<dbReference type="PANTHER" id="PTHR46411">
    <property type="entry name" value="FAMILY ATPASE, PUTATIVE-RELATED"/>
    <property type="match status" value="1"/>
</dbReference>
<dbReference type="Proteomes" id="UP000009882">
    <property type="component" value="Unassembled WGS sequence"/>
</dbReference>
<keyword evidence="4" id="KW-1185">Reference proteome</keyword>
<dbReference type="GO" id="GO:0005524">
    <property type="term" value="F:ATP binding"/>
    <property type="evidence" value="ECO:0007669"/>
    <property type="project" value="InterPro"/>
</dbReference>
<evidence type="ECO:0000313" key="3">
    <source>
        <dbReference type="EMBL" id="EKV04687.1"/>
    </source>
</evidence>
<dbReference type="STRING" id="1170229.K9F9D0"/>
<name>K9F9D0_PEND2</name>
<gene>
    <name evidence="3" type="ORF">PDIG_87720</name>
</gene>